<evidence type="ECO:0000256" key="1">
    <source>
        <dbReference type="SAM" id="MobiDB-lite"/>
    </source>
</evidence>
<feature type="compositionally biased region" description="Polar residues" evidence="1">
    <location>
        <begin position="105"/>
        <end position="115"/>
    </location>
</feature>
<comment type="caution">
    <text evidence="2">The sequence shown here is derived from an EMBL/GenBank/DDBJ whole genome shotgun (WGS) entry which is preliminary data.</text>
</comment>
<feature type="region of interest" description="Disordered" evidence="1">
    <location>
        <begin position="99"/>
        <end position="125"/>
    </location>
</feature>
<evidence type="ECO:0000313" key="2">
    <source>
        <dbReference type="EMBL" id="KAF2090286.1"/>
    </source>
</evidence>
<dbReference type="EMBL" id="ML978713">
    <property type="protein sequence ID" value="KAF2090286.1"/>
    <property type="molecule type" value="Genomic_DNA"/>
</dbReference>
<keyword evidence="3" id="KW-1185">Reference proteome</keyword>
<protein>
    <submittedName>
        <fullName evidence="2">Uncharacterized protein</fullName>
    </submittedName>
</protein>
<gene>
    <name evidence="2" type="ORF">K490DRAFT_54679</name>
</gene>
<name>A0A9P4I1R2_9PEZI</name>
<organism evidence="2 3">
    <name type="scientific">Saccharata proteae CBS 121410</name>
    <dbReference type="NCBI Taxonomy" id="1314787"/>
    <lineage>
        <taxon>Eukaryota</taxon>
        <taxon>Fungi</taxon>
        <taxon>Dikarya</taxon>
        <taxon>Ascomycota</taxon>
        <taxon>Pezizomycotina</taxon>
        <taxon>Dothideomycetes</taxon>
        <taxon>Dothideomycetes incertae sedis</taxon>
        <taxon>Botryosphaeriales</taxon>
        <taxon>Saccharataceae</taxon>
        <taxon>Saccharata</taxon>
    </lineage>
</organism>
<dbReference type="AlphaFoldDB" id="A0A9P4I1R2"/>
<evidence type="ECO:0000313" key="3">
    <source>
        <dbReference type="Proteomes" id="UP000799776"/>
    </source>
</evidence>
<sequence length="167" mass="18096">MASLVIGRRDVPDAEKASCSDRFQMLAQMVESRKKQPNRAAFRGTQEIEAGLASTTRNDRSWYLLRPGDSISTLPEDQAAGQLGTQSFQCCLGIGKGSEADAAPRQNQAAPSSQGGADECDGGTMDNVTMTAWEAERWLQQSVSGHHIVRRRWGRAPVKAGRGSQSM</sequence>
<accession>A0A9P4I1R2</accession>
<dbReference type="Proteomes" id="UP000799776">
    <property type="component" value="Unassembled WGS sequence"/>
</dbReference>
<reference evidence="2" key="1">
    <citation type="journal article" date="2020" name="Stud. Mycol.">
        <title>101 Dothideomycetes genomes: a test case for predicting lifestyles and emergence of pathogens.</title>
        <authorList>
            <person name="Haridas S."/>
            <person name="Albert R."/>
            <person name="Binder M."/>
            <person name="Bloem J."/>
            <person name="Labutti K."/>
            <person name="Salamov A."/>
            <person name="Andreopoulos B."/>
            <person name="Baker S."/>
            <person name="Barry K."/>
            <person name="Bills G."/>
            <person name="Bluhm B."/>
            <person name="Cannon C."/>
            <person name="Castanera R."/>
            <person name="Culley D."/>
            <person name="Daum C."/>
            <person name="Ezra D."/>
            <person name="Gonzalez J."/>
            <person name="Henrissat B."/>
            <person name="Kuo A."/>
            <person name="Liang C."/>
            <person name="Lipzen A."/>
            <person name="Lutzoni F."/>
            <person name="Magnuson J."/>
            <person name="Mondo S."/>
            <person name="Nolan M."/>
            <person name="Ohm R."/>
            <person name="Pangilinan J."/>
            <person name="Park H.-J."/>
            <person name="Ramirez L."/>
            <person name="Alfaro M."/>
            <person name="Sun H."/>
            <person name="Tritt A."/>
            <person name="Yoshinaga Y."/>
            <person name="Zwiers L.-H."/>
            <person name="Turgeon B."/>
            <person name="Goodwin S."/>
            <person name="Spatafora J."/>
            <person name="Crous P."/>
            <person name="Grigoriev I."/>
        </authorList>
    </citation>
    <scope>NUCLEOTIDE SEQUENCE</scope>
    <source>
        <strain evidence="2">CBS 121410</strain>
    </source>
</reference>
<proteinExistence type="predicted"/>